<keyword evidence="8" id="KW-1185">Reference proteome</keyword>
<dbReference type="Pfam" id="PF00877">
    <property type="entry name" value="NLPC_P60"/>
    <property type="match status" value="1"/>
</dbReference>
<feature type="chain" id="PRO_5046904377" evidence="5">
    <location>
        <begin position="42"/>
        <end position="381"/>
    </location>
</feature>
<dbReference type="PROSITE" id="PS51935">
    <property type="entry name" value="NLPC_P60"/>
    <property type="match status" value="1"/>
</dbReference>
<dbReference type="EMBL" id="JAVREH010000011">
    <property type="protein sequence ID" value="MDT0261931.1"/>
    <property type="molecule type" value="Genomic_DNA"/>
</dbReference>
<dbReference type="Proteomes" id="UP001183176">
    <property type="component" value="Unassembled WGS sequence"/>
</dbReference>
<feature type="domain" description="NlpC/P60" evidence="6">
    <location>
        <begin position="260"/>
        <end position="381"/>
    </location>
</feature>
<dbReference type="PANTHER" id="PTHR47053">
    <property type="entry name" value="MUREIN DD-ENDOPEPTIDASE MEPH-RELATED"/>
    <property type="match status" value="1"/>
</dbReference>
<keyword evidence="5" id="KW-0732">Signal</keyword>
<dbReference type="InterPro" id="IPR051202">
    <property type="entry name" value="Peptidase_C40"/>
</dbReference>
<dbReference type="InterPro" id="IPR038765">
    <property type="entry name" value="Papain-like_cys_pep_sf"/>
</dbReference>
<keyword evidence="4" id="KW-0788">Thiol protease</keyword>
<evidence type="ECO:0000313" key="7">
    <source>
        <dbReference type="EMBL" id="MDT0261931.1"/>
    </source>
</evidence>
<keyword evidence="3" id="KW-0378">Hydrolase</keyword>
<dbReference type="RefSeq" id="WP_311423083.1">
    <property type="nucleotide sequence ID" value="NZ_JAVREH010000011.1"/>
</dbReference>
<evidence type="ECO:0000256" key="4">
    <source>
        <dbReference type="ARBA" id="ARBA00022807"/>
    </source>
</evidence>
<dbReference type="PROSITE" id="PS51318">
    <property type="entry name" value="TAT"/>
    <property type="match status" value="1"/>
</dbReference>
<evidence type="ECO:0000256" key="5">
    <source>
        <dbReference type="SAM" id="SignalP"/>
    </source>
</evidence>
<evidence type="ECO:0000259" key="6">
    <source>
        <dbReference type="PROSITE" id="PS51935"/>
    </source>
</evidence>
<accession>A0ABU2JAB1</accession>
<organism evidence="7 8">
    <name type="scientific">Jatrophihabitans lederbergiae</name>
    <dbReference type="NCBI Taxonomy" id="3075547"/>
    <lineage>
        <taxon>Bacteria</taxon>
        <taxon>Bacillati</taxon>
        <taxon>Actinomycetota</taxon>
        <taxon>Actinomycetes</taxon>
        <taxon>Jatrophihabitantales</taxon>
        <taxon>Jatrophihabitantaceae</taxon>
        <taxon>Jatrophihabitans</taxon>
    </lineage>
</organism>
<sequence length="381" mass="38966">MTRHTKPTAQLGRTARLALLTSAASLTAAAVGLAAASSAQAATSHDPFGRLDSLTASVSTTTMTAAGWAADPDALRRALIIEIRVDGRAVSRTTANIRRPDVAAAHHTGPVTGYKVTVRTGYGTHTVCALASNVGAGASVTLGCASRTIVDPNNPIGSISPVQVAGTKATITGWAFDPNSSKTALAAHTTVDGTSTVSVPANRAYAAVNTKYHISGGHQFVSVRTLTAGRHTVCAYAMNIGAGSANPQLGCATVTIGSTLTTNQKIAEDAARYVGYRYADGGASPATGFDCSGLTSYVYHEAADITLPHNAAGQAQLVRSLTQARALAGDLVFFHTSSGSVYHVAVYAGANKIYSAATPADGVRYQAIWSTAVTFGTVTHS</sequence>
<dbReference type="PANTHER" id="PTHR47053:SF1">
    <property type="entry name" value="MUREIN DD-ENDOPEPTIDASE MEPH-RELATED"/>
    <property type="match status" value="1"/>
</dbReference>
<dbReference type="InterPro" id="IPR000064">
    <property type="entry name" value="NLP_P60_dom"/>
</dbReference>
<comment type="similarity">
    <text evidence="1">Belongs to the peptidase C40 family.</text>
</comment>
<dbReference type="InterPro" id="IPR006311">
    <property type="entry name" value="TAT_signal"/>
</dbReference>
<proteinExistence type="inferred from homology"/>
<name>A0ABU2JAB1_9ACTN</name>
<evidence type="ECO:0000256" key="1">
    <source>
        <dbReference type="ARBA" id="ARBA00007074"/>
    </source>
</evidence>
<comment type="caution">
    <text evidence="7">The sequence shown here is derived from an EMBL/GenBank/DDBJ whole genome shotgun (WGS) entry which is preliminary data.</text>
</comment>
<dbReference type="Gene3D" id="3.90.1720.10">
    <property type="entry name" value="endopeptidase domain like (from Nostoc punctiforme)"/>
    <property type="match status" value="1"/>
</dbReference>
<reference evidence="8" key="1">
    <citation type="submission" date="2023-07" db="EMBL/GenBank/DDBJ databases">
        <title>30 novel species of actinomycetes from the DSMZ collection.</title>
        <authorList>
            <person name="Nouioui I."/>
        </authorList>
    </citation>
    <scope>NUCLEOTIDE SEQUENCE [LARGE SCALE GENOMIC DNA]</scope>
    <source>
        <strain evidence="8">DSM 44399</strain>
    </source>
</reference>
<evidence type="ECO:0000313" key="8">
    <source>
        <dbReference type="Proteomes" id="UP001183176"/>
    </source>
</evidence>
<evidence type="ECO:0000256" key="3">
    <source>
        <dbReference type="ARBA" id="ARBA00022801"/>
    </source>
</evidence>
<protein>
    <submittedName>
        <fullName evidence="7">C40 family peptidase</fullName>
    </submittedName>
</protein>
<evidence type="ECO:0000256" key="2">
    <source>
        <dbReference type="ARBA" id="ARBA00022670"/>
    </source>
</evidence>
<keyword evidence="2" id="KW-0645">Protease</keyword>
<dbReference type="SUPFAM" id="SSF54001">
    <property type="entry name" value="Cysteine proteinases"/>
    <property type="match status" value="1"/>
</dbReference>
<gene>
    <name evidence="7" type="ORF">RM423_11035</name>
</gene>
<feature type="signal peptide" evidence="5">
    <location>
        <begin position="1"/>
        <end position="41"/>
    </location>
</feature>